<proteinExistence type="predicted"/>
<dbReference type="EMBL" id="CM002924">
    <property type="protein sequence ID" value="KGN57848.1"/>
    <property type="molecule type" value="Genomic_DNA"/>
</dbReference>
<keyword evidence="2" id="KW-0472">Membrane</keyword>
<protein>
    <submittedName>
        <fullName evidence="3">Uncharacterized protein</fullName>
    </submittedName>
</protein>
<dbReference type="OMA" id="AVWKRTI"/>
<reference evidence="3 4" key="1">
    <citation type="journal article" date="2009" name="Nat. Genet.">
        <title>The genome of the cucumber, Cucumis sativus L.</title>
        <authorList>
            <person name="Huang S."/>
            <person name="Li R."/>
            <person name="Zhang Z."/>
            <person name="Li L."/>
            <person name="Gu X."/>
            <person name="Fan W."/>
            <person name="Lucas W.J."/>
            <person name="Wang X."/>
            <person name="Xie B."/>
            <person name="Ni P."/>
            <person name="Ren Y."/>
            <person name="Zhu H."/>
            <person name="Li J."/>
            <person name="Lin K."/>
            <person name="Jin W."/>
            <person name="Fei Z."/>
            <person name="Li G."/>
            <person name="Staub J."/>
            <person name="Kilian A."/>
            <person name="van der Vossen E.A."/>
            <person name="Wu Y."/>
            <person name="Guo J."/>
            <person name="He J."/>
            <person name="Jia Z."/>
            <person name="Ren Y."/>
            <person name="Tian G."/>
            <person name="Lu Y."/>
            <person name="Ruan J."/>
            <person name="Qian W."/>
            <person name="Wang M."/>
            <person name="Huang Q."/>
            <person name="Li B."/>
            <person name="Xuan Z."/>
            <person name="Cao J."/>
            <person name="Asan"/>
            <person name="Wu Z."/>
            <person name="Zhang J."/>
            <person name="Cai Q."/>
            <person name="Bai Y."/>
            <person name="Zhao B."/>
            <person name="Han Y."/>
            <person name="Li Y."/>
            <person name="Li X."/>
            <person name="Wang S."/>
            <person name="Shi Q."/>
            <person name="Liu S."/>
            <person name="Cho W.K."/>
            <person name="Kim J.Y."/>
            <person name="Xu Y."/>
            <person name="Heller-Uszynska K."/>
            <person name="Miao H."/>
            <person name="Cheng Z."/>
            <person name="Zhang S."/>
            <person name="Wu J."/>
            <person name="Yang Y."/>
            <person name="Kang H."/>
            <person name="Li M."/>
            <person name="Liang H."/>
            <person name="Ren X."/>
            <person name="Shi Z."/>
            <person name="Wen M."/>
            <person name="Jian M."/>
            <person name="Yang H."/>
            <person name="Zhang G."/>
            <person name="Yang Z."/>
            <person name="Chen R."/>
            <person name="Liu S."/>
            <person name="Li J."/>
            <person name="Ma L."/>
            <person name="Liu H."/>
            <person name="Zhou Y."/>
            <person name="Zhao J."/>
            <person name="Fang X."/>
            <person name="Li G."/>
            <person name="Fang L."/>
            <person name="Li Y."/>
            <person name="Liu D."/>
            <person name="Zheng H."/>
            <person name="Zhang Y."/>
            <person name="Qin N."/>
            <person name="Li Z."/>
            <person name="Yang G."/>
            <person name="Yang S."/>
            <person name="Bolund L."/>
            <person name="Kristiansen K."/>
            <person name="Zheng H."/>
            <person name="Li S."/>
            <person name="Zhang X."/>
            <person name="Yang H."/>
            <person name="Wang J."/>
            <person name="Sun R."/>
            <person name="Zhang B."/>
            <person name="Jiang S."/>
            <person name="Wang J."/>
            <person name="Du Y."/>
            <person name="Li S."/>
        </authorList>
    </citation>
    <scope>NUCLEOTIDE SEQUENCE [LARGE SCALE GENOMIC DNA]</scope>
    <source>
        <strain evidence="4">cv. 9930</strain>
    </source>
</reference>
<organism evidence="3 4">
    <name type="scientific">Cucumis sativus</name>
    <name type="common">Cucumber</name>
    <dbReference type="NCBI Taxonomy" id="3659"/>
    <lineage>
        <taxon>Eukaryota</taxon>
        <taxon>Viridiplantae</taxon>
        <taxon>Streptophyta</taxon>
        <taxon>Embryophyta</taxon>
        <taxon>Tracheophyta</taxon>
        <taxon>Spermatophyta</taxon>
        <taxon>Magnoliopsida</taxon>
        <taxon>eudicotyledons</taxon>
        <taxon>Gunneridae</taxon>
        <taxon>Pentapetalae</taxon>
        <taxon>rosids</taxon>
        <taxon>fabids</taxon>
        <taxon>Cucurbitales</taxon>
        <taxon>Cucurbitaceae</taxon>
        <taxon>Benincaseae</taxon>
        <taxon>Cucumis</taxon>
    </lineage>
</organism>
<keyword evidence="4" id="KW-1185">Reference proteome</keyword>
<reference evidence="3 4" key="3">
    <citation type="journal article" date="2010" name="BMC Genomics">
        <title>Transcriptome sequencing and comparative analysis of cucumber flowers with different sex types.</title>
        <authorList>
            <person name="Guo S."/>
            <person name="Zheng Y."/>
            <person name="Joung J.G."/>
            <person name="Liu S."/>
            <person name="Zhang Z."/>
            <person name="Crasta O.R."/>
            <person name="Sobral B.W."/>
            <person name="Xu Y."/>
            <person name="Huang S."/>
            <person name="Fei Z."/>
        </authorList>
    </citation>
    <scope>NUCLEOTIDE SEQUENCE [LARGE SCALE GENOMIC DNA]</scope>
    <source>
        <strain evidence="4">cv. 9930</strain>
    </source>
</reference>
<evidence type="ECO:0000313" key="3">
    <source>
        <dbReference type="EMBL" id="KGN57848.1"/>
    </source>
</evidence>
<accession>A0A0A0L7R8</accession>
<keyword evidence="2" id="KW-0812">Transmembrane</keyword>
<dbReference type="PANTHER" id="PTHR33237">
    <property type="entry name" value="F2P16.13 PROTEIN-RELATED"/>
    <property type="match status" value="1"/>
</dbReference>
<evidence type="ECO:0000313" key="4">
    <source>
        <dbReference type="Proteomes" id="UP000029981"/>
    </source>
</evidence>
<dbReference type="Gramene" id="KGN57848">
    <property type="protein sequence ID" value="KGN57848"/>
    <property type="gene ID" value="Csa_3G348940"/>
</dbReference>
<reference evidence="3 4" key="2">
    <citation type="journal article" date="2009" name="PLoS ONE">
        <title>An integrated genetic and cytogenetic map of the cucumber genome.</title>
        <authorList>
            <person name="Ren Y."/>
            <person name="Zhang Z."/>
            <person name="Liu J."/>
            <person name="Staub J.E."/>
            <person name="Han Y."/>
            <person name="Cheng Z."/>
            <person name="Li X."/>
            <person name="Lu J."/>
            <person name="Miao H."/>
            <person name="Kang H."/>
            <person name="Xie B."/>
            <person name="Gu X."/>
            <person name="Wang X."/>
            <person name="Du Y."/>
            <person name="Jin W."/>
            <person name="Huang S."/>
        </authorList>
    </citation>
    <scope>NUCLEOTIDE SEQUENCE [LARGE SCALE GENOMIC DNA]</scope>
    <source>
        <strain evidence="4">cv. 9930</strain>
    </source>
</reference>
<evidence type="ECO:0000256" key="2">
    <source>
        <dbReference type="SAM" id="Phobius"/>
    </source>
</evidence>
<dbReference type="AlphaFoldDB" id="A0A0A0L7R8"/>
<feature type="transmembrane region" description="Helical" evidence="2">
    <location>
        <begin position="20"/>
        <end position="45"/>
    </location>
</feature>
<dbReference type="PANTHER" id="PTHR33237:SF31">
    <property type="entry name" value="F2P16.13 PROTEIN"/>
    <property type="match status" value="1"/>
</dbReference>
<gene>
    <name evidence="3" type="ORF">Csa_3G348940</name>
</gene>
<name>A0A0A0L7R8_CUCSA</name>
<dbReference type="STRING" id="3659.A0A0A0L7R8"/>
<reference evidence="3 4" key="4">
    <citation type="journal article" date="2011" name="BMC Genomics">
        <title>RNA-Seq improves annotation of protein-coding genes in the cucumber genome.</title>
        <authorList>
            <person name="Li Z."/>
            <person name="Zhang Z."/>
            <person name="Yan P."/>
            <person name="Huang S."/>
            <person name="Fei Z."/>
            <person name="Lin K."/>
        </authorList>
    </citation>
    <scope>NUCLEOTIDE SEQUENCE [LARGE SCALE GENOMIC DNA]</scope>
    <source>
        <strain evidence="4">cv. 9930</strain>
    </source>
</reference>
<feature type="compositionally biased region" description="Acidic residues" evidence="1">
    <location>
        <begin position="88"/>
        <end position="97"/>
    </location>
</feature>
<keyword evidence="2" id="KW-1133">Transmembrane helix</keyword>
<feature type="region of interest" description="Disordered" evidence="1">
    <location>
        <begin position="85"/>
        <end position="105"/>
    </location>
</feature>
<dbReference type="Proteomes" id="UP000029981">
    <property type="component" value="Chromosome 3"/>
</dbReference>
<evidence type="ECO:0000256" key="1">
    <source>
        <dbReference type="SAM" id="MobiDB-lite"/>
    </source>
</evidence>
<sequence>MARPFPTISNLSHPLHLLFFSTHFSFLILSTSVILSIFALLIFLCTSSRKSNKSQQGRNNFVSKMNSNISSRAISMAKMISWRKVEAAEEEEEEEEERGSGGCDFIDKDEEEEVWRKTIIRGERCRPLEFSGKIDYDSDGNLLCDSNRDFK</sequence>